<accession>A0A177AQR0</accession>
<comment type="caution">
    <text evidence="1">The sequence shown here is derived from an EMBL/GenBank/DDBJ whole genome shotgun (WGS) entry which is preliminary data.</text>
</comment>
<keyword evidence="2" id="KW-1185">Reference proteome</keyword>
<reference evidence="1 2" key="1">
    <citation type="submission" date="2016-04" db="EMBL/GenBank/DDBJ databases">
        <title>The genome of Intoshia linei affirms orthonectids as highly simplified spiralians.</title>
        <authorList>
            <person name="Mikhailov K.V."/>
            <person name="Slusarev G.S."/>
            <person name="Nikitin M.A."/>
            <person name="Logacheva M.D."/>
            <person name="Penin A."/>
            <person name="Aleoshin V."/>
            <person name="Panchin Y.V."/>
        </authorList>
    </citation>
    <scope>NUCLEOTIDE SEQUENCE [LARGE SCALE GENOMIC DNA]</scope>
    <source>
        <strain evidence="1">Intl2013</strain>
        <tissue evidence="1">Whole animal</tissue>
    </source>
</reference>
<name>A0A177AQR0_9BILA</name>
<evidence type="ECO:0000313" key="2">
    <source>
        <dbReference type="Proteomes" id="UP000078046"/>
    </source>
</evidence>
<organism evidence="1 2">
    <name type="scientific">Intoshia linei</name>
    <dbReference type="NCBI Taxonomy" id="1819745"/>
    <lineage>
        <taxon>Eukaryota</taxon>
        <taxon>Metazoa</taxon>
        <taxon>Spiralia</taxon>
        <taxon>Lophotrochozoa</taxon>
        <taxon>Mesozoa</taxon>
        <taxon>Orthonectida</taxon>
        <taxon>Rhopaluridae</taxon>
        <taxon>Intoshia</taxon>
    </lineage>
</organism>
<dbReference type="Proteomes" id="UP000078046">
    <property type="component" value="Unassembled WGS sequence"/>
</dbReference>
<dbReference type="EMBL" id="LWCA01001906">
    <property type="protein sequence ID" value="OAF64346.1"/>
    <property type="molecule type" value="Genomic_DNA"/>
</dbReference>
<sequence length="77" mass="8896">MEKNTFKLQNKKVPSSGIVVETLSEKEPVRYGFGSWKPNFLQNLNNPKFLLFNFCIMVIVQDSRCALHNVESSDFQN</sequence>
<evidence type="ECO:0000313" key="1">
    <source>
        <dbReference type="EMBL" id="OAF64346.1"/>
    </source>
</evidence>
<gene>
    <name evidence="1" type="ORF">A3Q56_07955</name>
</gene>
<proteinExistence type="predicted"/>
<protein>
    <submittedName>
        <fullName evidence="1">Uncharacterized protein</fullName>
    </submittedName>
</protein>
<dbReference type="AlphaFoldDB" id="A0A177AQR0"/>